<accession>A0A139AQF0</accession>
<organism evidence="2 3">
    <name type="scientific">Gonapodya prolifera (strain JEL478)</name>
    <name type="common">Monoblepharis prolifera</name>
    <dbReference type="NCBI Taxonomy" id="1344416"/>
    <lineage>
        <taxon>Eukaryota</taxon>
        <taxon>Fungi</taxon>
        <taxon>Fungi incertae sedis</taxon>
        <taxon>Chytridiomycota</taxon>
        <taxon>Chytridiomycota incertae sedis</taxon>
        <taxon>Monoblepharidomycetes</taxon>
        <taxon>Monoblepharidales</taxon>
        <taxon>Gonapodyaceae</taxon>
        <taxon>Gonapodya</taxon>
    </lineage>
</organism>
<proteinExistence type="predicted"/>
<dbReference type="Proteomes" id="UP000070544">
    <property type="component" value="Unassembled WGS sequence"/>
</dbReference>
<evidence type="ECO:0000313" key="2">
    <source>
        <dbReference type="EMBL" id="KXS18733.1"/>
    </source>
</evidence>
<feature type="compositionally biased region" description="Low complexity" evidence="1">
    <location>
        <begin position="181"/>
        <end position="201"/>
    </location>
</feature>
<gene>
    <name evidence="2" type="ORF">M427DRAFT_53669</name>
</gene>
<feature type="compositionally biased region" description="Low complexity" evidence="1">
    <location>
        <begin position="20"/>
        <end position="39"/>
    </location>
</feature>
<dbReference type="EMBL" id="KQ965741">
    <property type="protein sequence ID" value="KXS18733.1"/>
    <property type="molecule type" value="Genomic_DNA"/>
</dbReference>
<feature type="compositionally biased region" description="Low complexity" evidence="1">
    <location>
        <begin position="214"/>
        <end position="224"/>
    </location>
</feature>
<protein>
    <submittedName>
        <fullName evidence="2">Uncharacterized protein</fullName>
    </submittedName>
</protein>
<reference evidence="2 3" key="1">
    <citation type="journal article" date="2015" name="Genome Biol. Evol.">
        <title>Phylogenomic analyses indicate that early fungi evolved digesting cell walls of algal ancestors of land plants.</title>
        <authorList>
            <person name="Chang Y."/>
            <person name="Wang S."/>
            <person name="Sekimoto S."/>
            <person name="Aerts A.L."/>
            <person name="Choi C."/>
            <person name="Clum A."/>
            <person name="LaButti K.M."/>
            <person name="Lindquist E.A."/>
            <person name="Yee Ngan C."/>
            <person name="Ohm R.A."/>
            <person name="Salamov A.A."/>
            <person name="Grigoriev I.V."/>
            <person name="Spatafora J.W."/>
            <person name="Berbee M.L."/>
        </authorList>
    </citation>
    <scope>NUCLEOTIDE SEQUENCE [LARGE SCALE GENOMIC DNA]</scope>
    <source>
        <strain evidence="2 3">JEL478</strain>
    </source>
</reference>
<evidence type="ECO:0000256" key="1">
    <source>
        <dbReference type="SAM" id="MobiDB-lite"/>
    </source>
</evidence>
<sequence>MDSNRRPIKLSGTAHVVFVPTPTSSSDADDSGATSHGSGLPSDWFQAHMIPNAPSPLRLLGLLGVPSQTPPQPRSCGMPTGADAFVYYDVTVSDYAGGIWKIGNVARKGMADVVEMDSAEVIVEEDSLVGDEEATDNVDETMEVELEGSNFMASRNEHSDNTPRPPVNPSIALNPERVDIAPQSRRSPSPALPPSASESRSVGPYPTQTVANITHTAASTSTSSWRKPAQPRRPGLSPRLRRLTFSTNEVKVAFAAREHMMKHFVKLATAAQTGGEAGWDDYLVCVGEMNMEFDW</sequence>
<dbReference type="AlphaFoldDB" id="A0A139AQF0"/>
<feature type="region of interest" description="Disordered" evidence="1">
    <location>
        <begin position="20"/>
        <end position="40"/>
    </location>
</feature>
<name>A0A139AQF0_GONPJ</name>
<evidence type="ECO:0000313" key="3">
    <source>
        <dbReference type="Proteomes" id="UP000070544"/>
    </source>
</evidence>
<feature type="region of interest" description="Disordered" evidence="1">
    <location>
        <begin position="181"/>
        <end position="238"/>
    </location>
</feature>
<keyword evidence="3" id="KW-1185">Reference proteome</keyword>